<organism evidence="1 2">
    <name type="scientific">Spirosoma foliorum</name>
    <dbReference type="NCBI Taxonomy" id="2710596"/>
    <lineage>
        <taxon>Bacteria</taxon>
        <taxon>Pseudomonadati</taxon>
        <taxon>Bacteroidota</taxon>
        <taxon>Cytophagia</taxon>
        <taxon>Cytophagales</taxon>
        <taxon>Cytophagaceae</taxon>
        <taxon>Spirosoma</taxon>
    </lineage>
</organism>
<dbReference type="EMBL" id="CP059732">
    <property type="protein sequence ID" value="QMW06925.1"/>
    <property type="molecule type" value="Genomic_DNA"/>
</dbReference>
<dbReference type="Proteomes" id="UP000515369">
    <property type="component" value="Chromosome"/>
</dbReference>
<gene>
    <name evidence="1" type="ORF">H3H32_11690</name>
</gene>
<name>A0A7G5H733_9BACT</name>
<protein>
    <submittedName>
        <fullName evidence="1">DUF4403 family protein</fullName>
    </submittedName>
</protein>
<dbReference type="KEGG" id="sfol:H3H32_11690"/>
<dbReference type="Pfam" id="PF14356">
    <property type="entry name" value="DUF4403"/>
    <property type="match status" value="1"/>
</dbReference>
<evidence type="ECO:0000313" key="1">
    <source>
        <dbReference type="EMBL" id="QMW06925.1"/>
    </source>
</evidence>
<dbReference type="AlphaFoldDB" id="A0A7G5H733"/>
<accession>A0A7G5H733</accession>
<dbReference type="InterPro" id="IPR025515">
    <property type="entry name" value="DUF4403"/>
</dbReference>
<proteinExistence type="predicted"/>
<keyword evidence="2" id="KW-1185">Reference proteome</keyword>
<sequence>MNAQRIIGFFIILTIGIGLDGCKRVRPEAPAAEAFEPPIIDPVSYMAGKLTFNIRDLERKVNKGLSTTLVSEQTFEGRKGEAWRLRVERTGPVQIRYENRRVFFSAPLQVWYSNPIGLRKSANRKSRPLCALAVNFTSPVGVGPNWRLLTKARFEDYHWTQEPQVRLLGVKISVKKIAESILDKRKADIEQAIDKAVHHGLRLDKEVGKIWRDMQKPLRIAKVPENIWLLPKPFSISTAPVYGNTKQIIVPIQIAFRVDTRLGPKPVLDSLEQLPKLLRRKEVPEASRLEVLAFIPYADVSQVLARTLEKQKLNLMGGNITVKNTSIYGSGKKLILKADVGGTVHGTLYFHGTPAYDTLTNTLRIQNVDFDVETKERLFSTADWLLHDHLRDTIQAAMVVPLRQPISTIPQKIETAFARAKVGQKTDLDIDTFKLVPQRILVQPKGVQILIKVESKVAVKVKRF</sequence>
<reference evidence="1 2" key="1">
    <citation type="submission" date="2020-07" db="EMBL/GenBank/DDBJ databases">
        <title>Spirosoma foliorum sp. nov., isolated from the leaves on the Nejang mountain Korea, Republic of.</title>
        <authorList>
            <person name="Ho H."/>
            <person name="Lee Y.-J."/>
            <person name="Nurcahyanto D.-A."/>
            <person name="Kim S.-G."/>
        </authorList>
    </citation>
    <scope>NUCLEOTIDE SEQUENCE [LARGE SCALE GENOMIC DNA]</scope>
    <source>
        <strain evidence="1 2">PL0136</strain>
    </source>
</reference>
<evidence type="ECO:0000313" key="2">
    <source>
        <dbReference type="Proteomes" id="UP000515369"/>
    </source>
</evidence>